<dbReference type="AlphaFoldDB" id="A0A8B9LHX0"/>
<evidence type="ECO:0000313" key="1">
    <source>
        <dbReference type="Ensembl" id="ENSAMXP00005049002.1"/>
    </source>
</evidence>
<dbReference type="Ensembl" id="ENSAMXT00005053141.1">
    <property type="protein sequence ID" value="ENSAMXP00005049002.1"/>
    <property type="gene ID" value="ENSAMXG00005022368.1"/>
</dbReference>
<evidence type="ECO:0000313" key="2">
    <source>
        <dbReference type="Proteomes" id="UP000694621"/>
    </source>
</evidence>
<proteinExistence type="predicted"/>
<name>A0A8B9LHX0_ASTMX</name>
<sequence>CFWITLLFLNLNAQKLLSLNYVIWFAYSTPFTLVLNLVRCQDPKISALRTDLHPLGILISVSS</sequence>
<reference evidence="1" key="1">
    <citation type="submission" date="2025-08" db="UniProtKB">
        <authorList>
            <consortium name="Ensembl"/>
        </authorList>
    </citation>
    <scope>IDENTIFICATION</scope>
</reference>
<protein>
    <submittedName>
        <fullName evidence="1">Uncharacterized protein</fullName>
    </submittedName>
</protein>
<dbReference type="Proteomes" id="UP000694621">
    <property type="component" value="Unplaced"/>
</dbReference>
<accession>A0A8B9LHX0</accession>
<organism evidence="1 2">
    <name type="scientific">Astyanax mexicanus</name>
    <name type="common">Blind cave fish</name>
    <name type="synonym">Astyanax fasciatus mexicanus</name>
    <dbReference type="NCBI Taxonomy" id="7994"/>
    <lineage>
        <taxon>Eukaryota</taxon>
        <taxon>Metazoa</taxon>
        <taxon>Chordata</taxon>
        <taxon>Craniata</taxon>
        <taxon>Vertebrata</taxon>
        <taxon>Euteleostomi</taxon>
        <taxon>Actinopterygii</taxon>
        <taxon>Neopterygii</taxon>
        <taxon>Teleostei</taxon>
        <taxon>Ostariophysi</taxon>
        <taxon>Characiformes</taxon>
        <taxon>Characoidei</taxon>
        <taxon>Acestrorhamphidae</taxon>
        <taxon>Acestrorhamphinae</taxon>
        <taxon>Astyanax</taxon>
    </lineage>
</organism>